<dbReference type="PANTHER" id="PTHR10742:SF410">
    <property type="entry name" value="LYSINE-SPECIFIC HISTONE DEMETHYLASE 2"/>
    <property type="match status" value="1"/>
</dbReference>
<dbReference type="SUPFAM" id="SSF51905">
    <property type="entry name" value="FAD/NAD(P)-binding domain"/>
    <property type="match status" value="1"/>
</dbReference>
<evidence type="ECO:0000256" key="3">
    <source>
        <dbReference type="ARBA" id="ARBA00005833"/>
    </source>
</evidence>
<evidence type="ECO:0000259" key="10">
    <source>
        <dbReference type="Pfam" id="PF01593"/>
    </source>
</evidence>
<comment type="caution">
    <text evidence="11">The sequence shown here is derived from an EMBL/GenBank/DDBJ whole genome shotgun (WGS) entry which is preliminary data.</text>
</comment>
<dbReference type="PRINTS" id="PR00757">
    <property type="entry name" value="AMINEOXDASEF"/>
</dbReference>
<evidence type="ECO:0000256" key="4">
    <source>
        <dbReference type="ARBA" id="ARBA00012535"/>
    </source>
</evidence>
<keyword evidence="7" id="KW-0073">Auxin biosynthesis</keyword>
<evidence type="ECO:0000313" key="11">
    <source>
        <dbReference type="EMBL" id="MCE4552897.1"/>
    </source>
</evidence>
<gene>
    <name evidence="11" type="ORF">LXT13_00350</name>
</gene>
<dbReference type="Pfam" id="PF01593">
    <property type="entry name" value="Amino_oxidase"/>
    <property type="match status" value="1"/>
</dbReference>
<name>A0ABS8XPQ5_9BURK</name>
<feature type="signal peptide" evidence="9">
    <location>
        <begin position="1"/>
        <end position="29"/>
    </location>
</feature>
<dbReference type="InterPro" id="IPR036188">
    <property type="entry name" value="FAD/NAD-bd_sf"/>
</dbReference>
<keyword evidence="9" id="KW-0732">Signal</keyword>
<keyword evidence="12" id="KW-1185">Reference proteome</keyword>
<evidence type="ECO:0000256" key="8">
    <source>
        <dbReference type="ARBA" id="ARBA00047321"/>
    </source>
</evidence>
<accession>A0ABS8XPQ5</accession>
<dbReference type="InterPro" id="IPR006311">
    <property type="entry name" value="TAT_signal"/>
</dbReference>
<comment type="catalytic activity">
    <reaction evidence="8">
        <text>L-tryptophan + O2 = indole-3-acetamide + CO2 + H2O</text>
        <dbReference type="Rhea" id="RHEA:16165"/>
        <dbReference type="ChEBI" id="CHEBI:15377"/>
        <dbReference type="ChEBI" id="CHEBI:15379"/>
        <dbReference type="ChEBI" id="CHEBI:16031"/>
        <dbReference type="ChEBI" id="CHEBI:16526"/>
        <dbReference type="ChEBI" id="CHEBI:57912"/>
        <dbReference type="EC" id="1.13.12.3"/>
    </reaction>
</comment>
<feature type="chain" id="PRO_5045487733" description="Tryptophan 2-monooxygenase" evidence="9">
    <location>
        <begin position="30"/>
        <end position="486"/>
    </location>
</feature>
<dbReference type="SUPFAM" id="SSF54373">
    <property type="entry name" value="FAD-linked reductases, C-terminal domain"/>
    <property type="match status" value="1"/>
</dbReference>
<dbReference type="InterPro" id="IPR001613">
    <property type="entry name" value="Flavin_amine_oxidase"/>
</dbReference>
<evidence type="ECO:0000256" key="5">
    <source>
        <dbReference type="ARBA" id="ARBA00017871"/>
    </source>
</evidence>
<dbReference type="EC" id="1.13.12.3" evidence="4"/>
<organism evidence="11 12">
    <name type="scientific">Pelomonas cellulosilytica</name>
    <dbReference type="NCBI Taxonomy" id="2906762"/>
    <lineage>
        <taxon>Bacteria</taxon>
        <taxon>Pseudomonadati</taxon>
        <taxon>Pseudomonadota</taxon>
        <taxon>Betaproteobacteria</taxon>
        <taxon>Burkholderiales</taxon>
        <taxon>Sphaerotilaceae</taxon>
        <taxon>Roseateles</taxon>
    </lineage>
</organism>
<reference evidence="11 12" key="1">
    <citation type="submission" date="2021-12" db="EMBL/GenBank/DDBJ databases">
        <title>Genome seq of P8.</title>
        <authorList>
            <person name="Seo T."/>
        </authorList>
    </citation>
    <scope>NUCLEOTIDE SEQUENCE [LARGE SCALE GENOMIC DNA]</scope>
    <source>
        <strain evidence="11 12">P8</strain>
    </source>
</reference>
<dbReference type="EMBL" id="JAJTWU010000001">
    <property type="protein sequence ID" value="MCE4552897.1"/>
    <property type="molecule type" value="Genomic_DNA"/>
</dbReference>
<dbReference type="RefSeq" id="WP_233369612.1">
    <property type="nucleotide sequence ID" value="NZ_JAJTWU010000001.1"/>
</dbReference>
<dbReference type="InterPro" id="IPR002937">
    <property type="entry name" value="Amino_oxidase"/>
</dbReference>
<dbReference type="Proteomes" id="UP001200741">
    <property type="component" value="Unassembled WGS sequence"/>
</dbReference>
<sequence>MADPTLLNRRSVLAAGAATLAAPTGLARAASPQADVLILGAGISGLHAARMLQGAGLKITVLEASNRVGGRCWTERGVPGRPEMGAAEIGFGYGRVRGNATELGVALVDQKPGGPSVLGGSTVAMSLFGQPAVNRPWADSPLNRLAAGERAMLPLQLYAHYLRANKQPLVELSDWLKPEFATLDRMSLRDYFRAQGASDEALRLLNVNVTSRNLDEANALDVLRKLHGYMWEAKAGRQSKVRDGTSALTDAMAQSLAQPVQLQRVVHRIEAGPTGTVVHCRDGSVHRARACITTIPLSVMKDIRVDGVRGATIPGQQREAWHEIRYGQLLQVFMEADKPFWEKDGMSPELWSDGPIERVLRLPAQDGSTNHFVAFINGEATDALDRLPTAQVSERVVSELARLRPSTAGAMRVTHVHNWTTLPFNRGHVAGYPVGGVGRYAALLDRPVGSLYFAGEHCGKVHVGLESACEAAEAAVMRLLDDIDKA</sequence>
<comment type="similarity">
    <text evidence="3">Belongs to the tryptophan 2-monooxygenase family.</text>
</comment>
<proteinExistence type="inferred from homology"/>
<evidence type="ECO:0000256" key="1">
    <source>
        <dbReference type="ARBA" id="ARBA00001974"/>
    </source>
</evidence>
<feature type="domain" description="Amine oxidase" evidence="10">
    <location>
        <begin position="43"/>
        <end position="474"/>
    </location>
</feature>
<protein>
    <recommendedName>
        <fullName evidence="5">Tryptophan 2-monooxygenase</fullName>
        <ecNumber evidence="4">1.13.12.3</ecNumber>
    </recommendedName>
</protein>
<evidence type="ECO:0000256" key="2">
    <source>
        <dbReference type="ARBA" id="ARBA00004814"/>
    </source>
</evidence>
<dbReference type="PANTHER" id="PTHR10742">
    <property type="entry name" value="FLAVIN MONOAMINE OXIDASE"/>
    <property type="match status" value="1"/>
</dbReference>
<dbReference type="Gene3D" id="3.50.50.60">
    <property type="entry name" value="FAD/NAD(P)-binding domain"/>
    <property type="match status" value="1"/>
</dbReference>
<dbReference type="PROSITE" id="PS51318">
    <property type="entry name" value="TAT"/>
    <property type="match status" value="1"/>
</dbReference>
<comment type="pathway">
    <text evidence="2">Plant hormone metabolism; auxin biosynthesis.</text>
</comment>
<comment type="cofactor">
    <cofactor evidence="1">
        <name>FAD</name>
        <dbReference type="ChEBI" id="CHEBI:57692"/>
    </cofactor>
</comment>
<evidence type="ECO:0000313" key="12">
    <source>
        <dbReference type="Proteomes" id="UP001200741"/>
    </source>
</evidence>
<keyword evidence="6" id="KW-0560">Oxidoreductase</keyword>
<dbReference type="InterPro" id="IPR050281">
    <property type="entry name" value="Flavin_monoamine_oxidase"/>
</dbReference>
<evidence type="ECO:0000256" key="9">
    <source>
        <dbReference type="SAM" id="SignalP"/>
    </source>
</evidence>
<evidence type="ECO:0000256" key="6">
    <source>
        <dbReference type="ARBA" id="ARBA00023002"/>
    </source>
</evidence>
<evidence type="ECO:0000256" key="7">
    <source>
        <dbReference type="ARBA" id="ARBA00023070"/>
    </source>
</evidence>